<dbReference type="Pfam" id="PF00076">
    <property type="entry name" value="RRM_1"/>
    <property type="match status" value="1"/>
</dbReference>
<dbReference type="InterPro" id="IPR000504">
    <property type="entry name" value="RRM_dom"/>
</dbReference>
<reference evidence="4" key="1">
    <citation type="submission" date="2022-11" db="UniProtKB">
        <authorList>
            <consortium name="WormBaseParasite"/>
        </authorList>
    </citation>
    <scope>IDENTIFICATION</scope>
</reference>
<sequence>MKTWVTLPGEMYIHTWVPLPAQPLSILLDTPCGQVVHFRLVHDRETGRPKGFGFCEFADVQTAEAAQRNLNGFELNGRPLRVDSATGGERSADEVQQFQLALAKAIARTVASMPPERMFELMKQMKETVNNNPQMARHLLMENPQLAYALLQAQVVMRVVDPKVAYSMLHREKPMPIAPFHQQAMQQQNAPPLD</sequence>
<dbReference type="PROSITE" id="PS50102">
    <property type="entry name" value="RRM"/>
    <property type="match status" value="1"/>
</dbReference>
<dbReference type="PANTHER" id="PTHR45735">
    <property type="entry name" value="CLEAVAGE STIMULATION FACTOR SUBUNIT 2"/>
    <property type="match status" value="1"/>
</dbReference>
<dbReference type="Pfam" id="PF14327">
    <property type="entry name" value="CSTF2_hinge"/>
    <property type="match status" value="1"/>
</dbReference>
<name>A0A915DGI1_9BILA</name>
<dbReference type="AlphaFoldDB" id="A0A915DGI1"/>
<evidence type="ECO:0000313" key="3">
    <source>
        <dbReference type="Proteomes" id="UP000887574"/>
    </source>
</evidence>
<dbReference type="GO" id="GO:0005847">
    <property type="term" value="C:mRNA cleavage and polyadenylation specificity factor complex"/>
    <property type="evidence" value="ECO:0007669"/>
    <property type="project" value="TreeGrafter"/>
</dbReference>
<dbReference type="InterPro" id="IPR025742">
    <property type="entry name" value="CSTF2_hinge"/>
</dbReference>
<dbReference type="Gene3D" id="3.30.70.330">
    <property type="match status" value="1"/>
</dbReference>
<feature type="domain" description="RRM" evidence="2">
    <location>
        <begin position="9"/>
        <end position="87"/>
    </location>
</feature>
<organism evidence="3 4">
    <name type="scientific">Ditylenchus dipsaci</name>
    <dbReference type="NCBI Taxonomy" id="166011"/>
    <lineage>
        <taxon>Eukaryota</taxon>
        <taxon>Metazoa</taxon>
        <taxon>Ecdysozoa</taxon>
        <taxon>Nematoda</taxon>
        <taxon>Chromadorea</taxon>
        <taxon>Rhabditida</taxon>
        <taxon>Tylenchina</taxon>
        <taxon>Tylenchomorpha</taxon>
        <taxon>Sphaerularioidea</taxon>
        <taxon>Anguinidae</taxon>
        <taxon>Anguininae</taxon>
        <taxon>Ditylenchus</taxon>
    </lineage>
</organism>
<evidence type="ECO:0000256" key="1">
    <source>
        <dbReference type="PROSITE-ProRule" id="PRU00176"/>
    </source>
</evidence>
<dbReference type="GO" id="GO:0003729">
    <property type="term" value="F:mRNA binding"/>
    <property type="evidence" value="ECO:0007669"/>
    <property type="project" value="TreeGrafter"/>
</dbReference>
<dbReference type="Proteomes" id="UP000887574">
    <property type="component" value="Unplaced"/>
</dbReference>
<dbReference type="SMART" id="SM00360">
    <property type="entry name" value="RRM"/>
    <property type="match status" value="1"/>
</dbReference>
<dbReference type="InterPro" id="IPR035979">
    <property type="entry name" value="RBD_domain_sf"/>
</dbReference>
<evidence type="ECO:0000313" key="4">
    <source>
        <dbReference type="WBParaSite" id="jg19291"/>
    </source>
</evidence>
<proteinExistence type="predicted"/>
<evidence type="ECO:0000259" key="2">
    <source>
        <dbReference type="PROSITE" id="PS50102"/>
    </source>
</evidence>
<protein>
    <submittedName>
        <fullName evidence="4">RRM domain-containing protein</fullName>
    </submittedName>
</protein>
<dbReference type="Gene3D" id="1.25.40.630">
    <property type="match status" value="1"/>
</dbReference>
<keyword evidence="1" id="KW-0694">RNA-binding</keyword>
<dbReference type="InterPro" id="IPR012677">
    <property type="entry name" value="Nucleotide-bd_a/b_plait_sf"/>
</dbReference>
<dbReference type="SUPFAM" id="SSF54928">
    <property type="entry name" value="RNA-binding domain, RBD"/>
    <property type="match status" value="1"/>
</dbReference>
<dbReference type="PANTHER" id="PTHR45735:SF2">
    <property type="entry name" value="CLEAVAGE STIMULATION FACTOR SUBUNIT 2"/>
    <property type="match status" value="1"/>
</dbReference>
<accession>A0A915DGI1</accession>
<dbReference type="WBParaSite" id="jg19291">
    <property type="protein sequence ID" value="jg19291"/>
    <property type="gene ID" value="jg19291"/>
</dbReference>
<keyword evidence="3" id="KW-1185">Reference proteome</keyword>